<evidence type="ECO:0000256" key="1">
    <source>
        <dbReference type="SAM" id="MobiDB-lite"/>
    </source>
</evidence>
<evidence type="ECO:0000313" key="3">
    <source>
        <dbReference type="Proteomes" id="UP000001727"/>
    </source>
</evidence>
<dbReference type="KEGG" id="cur:cu0500"/>
<evidence type="ECO:0008006" key="4">
    <source>
        <dbReference type="Google" id="ProtNLM"/>
    </source>
</evidence>
<dbReference type="STRING" id="504474.cu0500"/>
<dbReference type="Pfam" id="PF11305">
    <property type="entry name" value="DUF3107"/>
    <property type="match status" value="1"/>
</dbReference>
<feature type="region of interest" description="Disordered" evidence="1">
    <location>
        <begin position="1"/>
        <end position="36"/>
    </location>
</feature>
<name>B1VFC0_CORU7</name>
<dbReference type="InterPro" id="IPR021456">
    <property type="entry name" value="DUF3107"/>
</dbReference>
<sequence length="116" mass="13004">MGRWHGRNLPKTRQYYDGHISAPTSAPDLSRTNGRRSTSMQLKIGFINSQRELAIDLDKNEVKQAELVEELQNFLTDGTATTTVVEDARGTKTVLLREQIAYIQVGAEKPRSVGFI</sequence>
<organism evidence="2 3">
    <name type="scientific">Corynebacterium urealyticum (strain ATCC 43042 / DSM 7109)</name>
    <dbReference type="NCBI Taxonomy" id="504474"/>
    <lineage>
        <taxon>Bacteria</taxon>
        <taxon>Bacillati</taxon>
        <taxon>Actinomycetota</taxon>
        <taxon>Actinomycetes</taxon>
        <taxon>Mycobacteriales</taxon>
        <taxon>Corynebacteriaceae</taxon>
        <taxon>Corynebacterium</taxon>
    </lineage>
</organism>
<proteinExistence type="predicted"/>
<keyword evidence="3" id="KW-1185">Reference proteome</keyword>
<dbReference type="EMBL" id="AM942444">
    <property type="protein sequence ID" value="CAQ04459.1"/>
    <property type="molecule type" value="Genomic_DNA"/>
</dbReference>
<dbReference type="AlphaFoldDB" id="B1VFC0"/>
<evidence type="ECO:0000313" key="2">
    <source>
        <dbReference type="EMBL" id="CAQ04459.1"/>
    </source>
</evidence>
<dbReference type="Proteomes" id="UP000001727">
    <property type="component" value="Chromosome"/>
</dbReference>
<feature type="compositionally biased region" description="Basic residues" evidence="1">
    <location>
        <begin position="1"/>
        <end position="10"/>
    </location>
</feature>
<dbReference type="HOGENOM" id="CLU_168842_0_1_11"/>
<protein>
    <recommendedName>
        <fullName evidence="4">DUF3107 domain-containing protein</fullName>
    </recommendedName>
</protein>
<gene>
    <name evidence="2" type="ordered locus">cu0500</name>
</gene>
<accession>B1VFC0</accession>
<reference evidence="2 3" key="1">
    <citation type="journal article" date="2008" name="J. Biotechnol.">
        <title>The lifestyle of Corynebacterium urealyticum derived from its complete genome sequence established by pyrosequencing.</title>
        <authorList>
            <person name="Tauch A."/>
            <person name="Trost E."/>
            <person name="Tilker A."/>
            <person name="Ludewig U."/>
            <person name="Schneiker S."/>
            <person name="Goesmann A."/>
            <person name="Arnold W."/>
            <person name="Bekel T."/>
            <person name="Brinkrolf K."/>
            <person name="Brune I."/>
            <person name="Goetker S."/>
            <person name="Kalinowski J."/>
            <person name="Kamp P.-B."/>
            <person name="Lobo F.P."/>
            <person name="Viehoever P."/>
            <person name="Weisshaar B."/>
            <person name="Soriano F."/>
            <person name="Droege M."/>
            <person name="Puehler A."/>
        </authorList>
    </citation>
    <scope>NUCLEOTIDE SEQUENCE [LARGE SCALE GENOMIC DNA]</scope>
    <source>
        <strain evidence="3">ATCC 43042 / DSM 7109</strain>
    </source>
</reference>